<dbReference type="SUPFAM" id="SSF143456">
    <property type="entry name" value="VC0467-like"/>
    <property type="match status" value="1"/>
</dbReference>
<sequence length="240" mass="26372">MADWVNKTDRGLQRPRSSPCAEAIHRLPRSQKAVLPAAPNCHNHPNYLCTISPMHSMQTLQNHFLLAMPSLTDAYFQRSLVYLCEHSSEGAMGLVVNIPVDMSLDTMLTKLKLSPPDTAEMKQPVLQGGPVHGDRGFVLHSFRPGFNSTLQVSDEMMVTTSKDILETLGTDQAPDHWLVALGYAGWSAGQLEQELADGAWLVIPPNPKLVFDTPIHLRWQQAAASIGVNPLHLSSQVGHS</sequence>
<geneLocation type="plasmid" evidence="3">
    <name>pK29</name>
</geneLocation>
<dbReference type="EMBL" id="EF382672">
    <property type="protein sequence ID" value="ABQ02841.1"/>
    <property type="molecule type" value="Genomic_DNA"/>
</dbReference>
<evidence type="ECO:0000256" key="1">
    <source>
        <dbReference type="ARBA" id="ARBA00009600"/>
    </source>
</evidence>
<dbReference type="PANTHER" id="PTHR30327:SF1">
    <property type="entry name" value="UPF0301 PROTEIN YQGE"/>
    <property type="match status" value="1"/>
</dbReference>
<protein>
    <recommendedName>
        <fullName evidence="2">UPF0301 protein</fullName>
    </recommendedName>
</protein>
<accession>A7KFX3</accession>
<comment type="similarity">
    <text evidence="1 2">Belongs to the UPF0301 (AlgH) family.</text>
</comment>
<dbReference type="AlphaFoldDB" id="A7KFX3"/>
<dbReference type="HAMAP" id="MF_00758">
    <property type="entry name" value="UPF0301"/>
    <property type="match status" value="1"/>
</dbReference>
<evidence type="ECO:0000256" key="2">
    <source>
        <dbReference type="HAMAP-Rule" id="MF_00758"/>
    </source>
</evidence>
<dbReference type="Gene3D" id="3.40.1740.10">
    <property type="entry name" value="VC0467-like"/>
    <property type="match status" value="1"/>
</dbReference>
<dbReference type="GO" id="GO:0005829">
    <property type="term" value="C:cytosol"/>
    <property type="evidence" value="ECO:0007669"/>
    <property type="project" value="TreeGrafter"/>
</dbReference>
<proteinExistence type="inferred from homology"/>
<keyword evidence="3" id="KW-0614">Plasmid</keyword>
<reference evidence="3" key="1">
    <citation type="journal article" date="2007" name="Antimicrob. Agents Chemother.">
        <title>Sequencing and comparative genomic analysis of pK29, a 269-kilobase conjugative plasmid encoding CMY-8 and CTX-M-3 beta-lactamases in Klebsiella pneumoniae.</title>
        <authorList>
            <person name="Chen Y.T."/>
            <person name="Lauderdale T.L."/>
            <person name="Liao T.L."/>
            <person name="Shiau Y.R."/>
            <person name="Shu H.Y."/>
            <person name="Wu K.M."/>
            <person name="Yan J.J."/>
            <person name="Su I.J."/>
            <person name="Tsai S.F."/>
        </authorList>
    </citation>
    <scope>NUCLEOTIDE SEQUENCE</scope>
    <source>
        <strain evidence="3">NK29</strain>
        <plasmid evidence="3">pK29</plasmid>
    </source>
</reference>
<reference evidence="3" key="2">
    <citation type="submission" date="2007-01" db="EMBL/GenBank/DDBJ databases">
        <authorList>
            <person name="Chen Y.-T."/>
            <person name="Wu K.-M."/>
            <person name="Liao T.-L."/>
            <person name="Shiau Y.-R."/>
            <person name="Yan J.-J."/>
            <person name="Su I.-J."/>
            <person name="Lauderdale T.-L."/>
            <person name="Tsai S.-F."/>
        </authorList>
    </citation>
    <scope>NUCLEOTIDE SEQUENCE</scope>
    <source>
        <strain evidence="3">NK29</strain>
        <plasmid evidence="3">pK29</plasmid>
    </source>
</reference>
<organism evidence="3">
    <name type="scientific">Klebsiella pneumoniae</name>
    <dbReference type="NCBI Taxonomy" id="573"/>
    <lineage>
        <taxon>Bacteria</taxon>
        <taxon>Pseudomonadati</taxon>
        <taxon>Pseudomonadota</taxon>
        <taxon>Gammaproteobacteria</taxon>
        <taxon>Enterobacterales</taxon>
        <taxon>Enterobacteriaceae</taxon>
        <taxon>Klebsiella/Raoultella group</taxon>
        <taxon>Klebsiella</taxon>
        <taxon>Klebsiella pneumoniae complex</taxon>
    </lineage>
</organism>
<dbReference type="Pfam" id="PF02622">
    <property type="entry name" value="DUF179"/>
    <property type="match status" value="1"/>
</dbReference>
<dbReference type="PANTHER" id="PTHR30327">
    <property type="entry name" value="UNCHARACTERIZED PROTEIN YQGE"/>
    <property type="match status" value="1"/>
</dbReference>
<name>A7KFX3_KLEPN</name>
<dbReference type="NCBIfam" id="NF001266">
    <property type="entry name" value="PRK00228.1-1"/>
    <property type="match status" value="1"/>
</dbReference>
<evidence type="ECO:0000313" key="3">
    <source>
        <dbReference type="EMBL" id="ABQ02841.1"/>
    </source>
</evidence>
<dbReference type="InterPro" id="IPR003774">
    <property type="entry name" value="AlgH-like"/>
</dbReference>